<dbReference type="PANTHER" id="PTHR37299">
    <property type="entry name" value="TRANSCRIPTIONAL REGULATOR-RELATED"/>
    <property type="match status" value="1"/>
</dbReference>
<feature type="domain" description="Response regulatory" evidence="4">
    <location>
        <begin position="3"/>
        <end position="120"/>
    </location>
</feature>
<organism evidence="6 7">
    <name type="scientific">Hathewaya histolytica</name>
    <name type="common">Clostridium histolyticum</name>
    <dbReference type="NCBI Taxonomy" id="1498"/>
    <lineage>
        <taxon>Bacteria</taxon>
        <taxon>Bacillati</taxon>
        <taxon>Bacillota</taxon>
        <taxon>Clostridia</taxon>
        <taxon>Eubacteriales</taxon>
        <taxon>Clostridiaceae</taxon>
        <taxon>Hathewaya</taxon>
    </lineage>
</organism>
<evidence type="ECO:0000256" key="2">
    <source>
        <dbReference type="ARBA" id="ARBA00024867"/>
    </source>
</evidence>
<proteinExistence type="predicted"/>
<dbReference type="InterPro" id="IPR046947">
    <property type="entry name" value="LytR-like"/>
</dbReference>
<sequence length="242" mass="28547">MKNILIVEDEKFQRKNLKNILLETFSNIKVYEAEDKKQALNICNKAHIDIFFIDISLKESSGLEFALEMRNIKGYELTWVVFLTTHIEYITQAFKQVHCYDYILKPYDKQEVIDMAKRLISHTPNKVVKNNIRKHVVLEIRTGISVKIYIDEIIFIETNLRTSFIHTINGTYKVNKLPLKKILELIDDENIIQCHKSFAANITFIRKIESVNSKLSEIYFENYKDKALLGYKFKNEVLEKFS</sequence>
<dbReference type="SMART" id="SM00448">
    <property type="entry name" value="REC"/>
    <property type="match status" value="1"/>
</dbReference>
<evidence type="ECO:0000259" key="4">
    <source>
        <dbReference type="PROSITE" id="PS50110"/>
    </source>
</evidence>
<dbReference type="InterPro" id="IPR011006">
    <property type="entry name" value="CheY-like_superfamily"/>
</dbReference>
<dbReference type="Gene3D" id="2.40.50.1020">
    <property type="entry name" value="LytTr DNA-binding domain"/>
    <property type="match status" value="1"/>
</dbReference>
<reference evidence="6 7" key="1">
    <citation type="submission" date="2019-05" db="EMBL/GenBank/DDBJ databases">
        <authorList>
            <consortium name="Pathogen Informatics"/>
        </authorList>
    </citation>
    <scope>NUCLEOTIDE SEQUENCE [LARGE SCALE GENOMIC DNA]</scope>
    <source>
        <strain evidence="6 7">NCTC503</strain>
    </source>
</reference>
<evidence type="ECO:0000256" key="3">
    <source>
        <dbReference type="PROSITE-ProRule" id="PRU00169"/>
    </source>
</evidence>
<keyword evidence="7" id="KW-1185">Reference proteome</keyword>
<feature type="domain" description="HTH LytTR-type" evidence="5">
    <location>
        <begin position="138"/>
        <end position="209"/>
    </location>
</feature>
<feature type="modified residue" description="4-aspartylphosphate" evidence="3">
    <location>
        <position position="54"/>
    </location>
</feature>
<dbReference type="Proteomes" id="UP000308489">
    <property type="component" value="Chromosome 1"/>
</dbReference>
<dbReference type="GO" id="GO:0003677">
    <property type="term" value="F:DNA binding"/>
    <property type="evidence" value="ECO:0007669"/>
    <property type="project" value="InterPro"/>
</dbReference>
<dbReference type="Pfam" id="PF00072">
    <property type="entry name" value="Response_reg"/>
    <property type="match status" value="1"/>
</dbReference>
<comment type="function">
    <text evidence="2">May play the central regulatory role in sporulation. It may be an element of the effector pathway responsible for the activation of sporulation genes in response to nutritional stress. Spo0A may act in concert with spo0H (a sigma factor) to control the expression of some genes that are critical to the sporulation process.</text>
</comment>
<evidence type="ECO:0000259" key="5">
    <source>
        <dbReference type="PROSITE" id="PS50930"/>
    </source>
</evidence>
<evidence type="ECO:0000256" key="1">
    <source>
        <dbReference type="ARBA" id="ARBA00018672"/>
    </source>
</evidence>
<dbReference type="Gene3D" id="3.40.50.2300">
    <property type="match status" value="1"/>
</dbReference>
<gene>
    <name evidence="6" type="primary">lytR</name>
    <name evidence="6" type="ORF">NCTC503_00093</name>
</gene>
<dbReference type="OrthoDB" id="9809318at2"/>
<dbReference type="RefSeq" id="WP_138208940.1">
    <property type="nucleotide sequence ID" value="NZ_CBCRUQ010000011.1"/>
</dbReference>
<dbReference type="KEGG" id="hhw:NCTC503_00093"/>
<name>A0A4U9QTE9_HATHI</name>
<accession>A0A4U9QTE9</accession>
<dbReference type="InterPro" id="IPR001789">
    <property type="entry name" value="Sig_transdc_resp-reg_receiver"/>
</dbReference>
<dbReference type="InterPro" id="IPR007492">
    <property type="entry name" value="LytTR_DNA-bd_dom"/>
</dbReference>
<protein>
    <recommendedName>
        <fullName evidence="1">Stage 0 sporulation protein A homolog</fullName>
    </recommendedName>
</protein>
<dbReference type="GO" id="GO:0000156">
    <property type="term" value="F:phosphorelay response regulator activity"/>
    <property type="evidence" value="ECO:0007669"/>
    <property type="project" value="InterPro"/>
</dbReference>
<evidence type="ECO:0000313" key="7">
    <source>
        <dbReference type="Proteomes" id="UP000308489"/>
    </source>
</evidence>
<keyword evidence="3" id="KW-0597">Phosphoprotein</keyword>
<dbReference type="Pfam" id="PF04397">
    <property type="entry name" value="LytTR"/>
    <property type="match status" value="1"/>
</dbReference>
<dbReference type="SUPFAM" id="SSF52172">
    <property type="entry name" value="CheY-like"/>
    <property type="match status" value="1"/>
</dbReference>
<dbReference type="PANTHER" id="PTHR37299:SF1">
    <property type="entry name" value="STAGE 0 SPORULATION PROTEIN A HOMOLOG"/>
    <property type="match status" value="1"/>
</dbReference>
<dbReference type="AlphaFoldDB" id="A0A4U9QTE9"/>
<dbReference type="PROSITE" id="PS50930">
    <property type="entry name" value="HTH_LYTTR"/>
    <property type="match status" value="1"/>
</dbReference>
<evidence type="ECO:0000313" key="6">
    <source>
        <dbReference type="EMBL" id="VTQ81914.1"/>
    </source>
</evidence>
<dbReference type="PROSITE" id="PS50110">
    <property type="entry name" value="RESPONSE_REGULATORY"/>
    <property type="match status" value="1"/>
</dbReference>
<dbReference type="SMART" id="SM00850">
    <property type="entry name" value="LytTR"/>
    <property type="match status" value="1"/>
</dbReference>
<dbReference type="EMBL" id="LR590481">
    <property type="protein sequence ID" value="VTQ81914.1"/>
    <property type="molecule type" value="Genomic_DNA"/>
</dbReference>